<accession>A0A8S3YFV6</accession>
<protein>
    <submittedName>
        <fullName evidence="2">Uncharacterized protein</fullName>
    </submittedName>
</protein>
<gene>
    <name evidence="2" type="ORF">CUNI_LOCUS826</name>
</gene>
<evidence type="ECO:0000256" key="1">
    <source>
        <dbReference type="SAM" id="MobiDB-lite"/>
    </source>
</evidence>
<keyword evidence="3" id="KW-1185">Reference proteome</keyword>
<evidence type="ECO:0000313" key="3">
    <source>
        <dbReference type="Proteomes" id="UP000678393"/>
    </source>
</evidence>
<proteinExistence type="predicted"/>
<dbReference type="AlphaFoldDB" id="A0A8S3YFV6"/>
<sequence length="152" mass="16582">MERIDAEHRQVHRAHEQEQSPGAAASEVDEAELMVKVAEEAIVCDQCNVDYDPFIRKSSEGNDTGSSVRHHLKDRLMATEGAPVKLFPGTDEPEWIFIGGSQRRQASGTNISAETSHFIMKRSSVTKIKEVPELTPTTAAAVAVDAASAEHT</sequence>
<evidence type="ECO:0000313" key="2">
    <source>
        <dbReference type="EMBL" id="CAG5115268.1"/>
    </source>
</evidence>
<dbReference type="Proteomes" id="UP000678393">
    <property type="component" value="Unassembled WGS sequence"/>
</dbReference>
<feature type="compositionally biased region" description="Basic and acidic residues" evidence="1">
    <location>
        <begin position="1"/>
        <end position="18"/>
    </location>
</feature>
<feature type="region of interest" description="Disordered" evidence="1">
    <location>
        <begin position="1"/>
        <end position="26"/>
    </location>
</feature>
<comment type="caution">
    <text evidence="2">The sequence shown here is derived from an EMBL/GenBank/DDBJ whole genome shotgun (WGS) entry which is preliminary data.</text>
</comment>
<name>A0A8S3YFV6_9EUPU</name>
<reference evidence="2" key="1">
    <citation type="submission" date="2021-04" db="EMBL/GenBank/DDBJ databases">
        <authorList>
            <consortium name="Molecular Ecology Group"/>
        </authorList>
    </citation>
    <scope>NUCLEOTIDE SEQUENCE</scope>
</reference>
<dbReference type="EMBL" id="CAJHNH020000096">
    <property type="protein sequence ID" value="CAG5115268.1"/>
    <property type="molecule type" value="Genomic_DNA"/>
</dbReference>
<organism evidence="2 3">
    <name type="scientific">Candidula unifasciata</name>
    <dbReference type="NCBI Taxonomy" id="100452"/>
    <lineage>
        <taxon>Eukaryota</taxon>
        <taxon>Metazoa</taxon>
        <taxon>Spiralia</taxon>
        <taxon>Lophotrochozoa</taxon>
        <taxon>Mollusca</taxon>
        <taxon>Gastropoda</taxon>
        <taxon>Heterobranchia</taxon>
        <taxon>Euthyneura</taxon>
        <taxon>Panpulmonata</taxon>
        <taxon>Eupulmonata</taxon>
        <taxon>Stylommatophora</taxon>
        <taxon>Helicina</taxon>
        <taxon>Helicoidea</taxon>
        <taxon>Geomitridae</taxon>
        <taxon>Candidula</taxon>
    </lineage>
</organism>